<comment type="caution">
    <text evidence="1">The sequence shown here is derived from an EMBL/GenBank/DDBJ whole genome shotgun (WGS) entry which is preliminary data.</text>
</comment>
<proteinExistence type="predicted"/>
<evidence type="ECO:0000313" key="1">
    <source>
        <dbReference type="EMBL" id="GME87694.1"/>
    </source>
</evidence>
<dbReference type="EMBL" id="BSXV01000139">
    <property type="protein sequence ID" value="GME87694.1"/>
    <property type="molecule type" value="Genomic_DNA"/>
</dbReference>
<protein>
    <submittedName>
        <fullName evidence="1">Unnamed protein product</fullName>
    </submittedName>
</protein>
<gene>
    <name evidence="1" type="ORF">Cboi01_000050900</name>
</gene>
<keyword evidence="2" id="KW-1185">Reference proteome</keyword>
<accession>A0ACB5TG60</accession>
<sequence length="704" mass="78973">MYSIRCQKRNLTKQLNASYQLSANLAKYSSIESQKLFSTLTTEKRVVTNNTNLNFPQIKIADKIHNRSLNLINSRTFVSTNVNYKSTEIPFSEMEEEEQELLTEERGVDTVDVCIVGGGPAGLATAIKLKQLDENEELRVVVLEKGPEIGSHILSGAVLEPRALRELFPEGDFYNNEQDGNTGIPLPPDLVTLVEDEEMKFLTEKYSINLPEPPQMKNKGKNYIASLSEVVKYLGEKAEELGVEIYPGISVNDFVYDSKGNVKGVATKDMGIGKNGVPTDSFERGMEFHARLTVLAEGCHGSLSKQIINKFNLRSGRNNQTYGIGIKEVWEVKPENFKKGFVGHTMGYPLSYDVYGGGFQYHFGDGLVTVGLVVGLDYENPWISPYQEFQKLKHHPFYEQVLEGGKCISYGARALNEGGYQSVPQLNFPGGVLVGASAGFMNVPKIKGSHTAMKSGMLAAETIYPAVLELKAKQEAEMSKAAEEEEVKEEEEEEEEEEEDDEMMILPEWEAINLESYENAYQKSWVRDELYEVRNVRPSFDSPLKMYGGLATSGLVTMITKGKEPFTLEHEHTDSSVVKDASLFPKIEYPKPDNKISFPITTSVSRTGTYHKEDEQCHLRVPDQDLEKHAEISYPKYKGIEERFCPAGVYEYIADEDPSNKLGVKFQINSQNCIHCKTCDIKTPTQDINWTVPEGTDGPKYQMT</sequence>
<organism evidence="1 2">
    <name type="scientific">Candida boidinii</name>
    <name type="common">Yeast</name>
    <dbReference type="NCBI Taxonomy" id="5477"/>
    <lineage>
        <taxon>Eukaryota</taxon>
        <taxon>Fungi</taxon>
        <taxon>Dikarya</taxon>
        <taxon>Ascomycota</taxon>
        <taxon>Saccharomycotina</taxon>
        <taxon>Pichiomycetes</taxon>
        <taxon>Pichiales</taxon>
        <taxon>Pichiaceae</taxon>
        <taxon>Ogataea</taxon>
        <taxon>Ogataea/Candida clade</taxon>
    </lineage>
</organism>
<evidence type="ECO:0000313" key="2">
    <source>
        <dbReference type="Proteomes" id="UP001165101"/>
    </source>
</evidence>
<name>A0ACB5TG60_CANBO</name>
<dbReference type="Proteomes" id="UP001165101">
    <property type="component" value="Unassembled WGS sequence"/>
</dbReference>
<reference evidence="1" key="1">
    <citation type="submission" date="2023-04" db="EMBL/GenBank/DDBJ databases">
        <title>Candida boidinii NBRC 1967.</title>
        <authorList>
            <person name="Ichikawa N."/>
            <person name="Sato H."/>
            <person name="Tonouchi N."/>
        </authorList>
    </citation>
    <scope>NUCLEOTIDE SEQUENCE</scope>
    <source>
        <strain evidence="1">NBRC 1967</strain>
    </source>
</reference>